<dbReference type="InterPro" id="IPR023298">
    <property type="entry name" value="ATPase_P-typ_TM_dom_sf"/>
</dbReference>
<evidence type="ECO:0000313" key="14">
    <source>
        <dbReference type="Proteomes" id="UP001162131"/>
    </source>
</evidence>
<evidence type="ECO:0000256" key="4">
    <source>
        <dbReference type="ARBA" id="ARBA00022692"/>
    </source>
</evidence>
<dbReference type="Gene3D" id="1.20.1110.10">
    <property type="entry name" value="Calcium-transporting ATPase, transmembrane domain"/>
    <property type="match status" value="1"/>
</dbReference>
<dbReference type="SMART" id="SM00831">
    <property type="entry name" value="Cation_ATPase_N"/>
    <property type="match status" value="1"/>
</dbReference>
<keyword evidence="10" id="KW-0460">Magnesium</keyword>
<feature type="domain" description="Cation-transporting P-type ATPase N-terminal" evidence="12">
    <location>
        <begin position="35"/>
        <end position="106"/>
    </location>
</feature>
<dbReference type="InterPro" id="IPR018303">
    <property type="entry name" value="ATPase_P-typ_P_site"/>
</dbReference>
<dbReference type="PRINTS" id="PR00120">
    <property type="entry name" value="HATPASE"/>
</dbReference>
<keyword evidence="6 10" id="KW-0067">ATP-binding</keyword>
<dbReference type="EMBL" id="CAJZBQ010000043">
    <property type="protein sequence ID" value="CAG9327110.1"/>
    <property type="molecule type" value="Genomic_DNA"/>
</dbReference>
<feature type="compositionally biased region" description="Basic and acidic residues" evidence="11">
    <location>
        <begin position="26"/>
        <end position="37"/>
    </location>
</feature>
<name>A0AAU9JNF4_9CILI</name>
<feature type="transmembrane region" description="Helical" evidence="10">
    <location>
        <begin position="106"/>
        <end position="126"/>
    </location>
</feature>
<keyword evidence="9 10" id="KW-0472">Membrane</keyword>
<feature type="compositionally biased region" description="Basic and acidic residues" evidence="11">
    <location>
        <begin position="1"/>
        <end position="10"/>
    </location>
</feature>
<keyword evidence="8 10" id="KW-1133">Transmembrane helix</keyword>
<evidence type="ECO:0000256" key="2">
    <source>
        <dbReference type="ARBA" id="ARBA00008804"/>
    </source>
</evidence>
<dbReference type="Pfam" id="PF00702">
    <property type="entry name" value="Hydrolase"/>
    <property type="match status" value="1"/>
</dbReference>
<keyword evidence="3" id="KW-0597">Phosphoprotein</keyword>
<dbReference type="PANTHER" id="PTHR42861">
    <property type="entry name" value="CALCIUM-TRANSPORTING ATPASE"/>
    <property type="match status" value="1"/>
</dbReference>
<keyword evidence="10" id="KW-0406">Ion transport</keyword>
<dbReference type="PROSITE" id="PS00154">
    <property type="entry name" value="ATPASE_E1_E2"/>
    <property type="match status" value="1"/>
</dbReference>
<dbReference type="CDD" id="cd02076">
    <property type="entry name" value="P-type_ATPase_H"/>
    <property type="match status" value="1"/>
</dbReference>
<dbReference type="Pfam" id="PF00122">
    <property type="entry name" value="E1-E2_ATPase"/>
    <property type="match status" value="1"/>
</dbReference>
<evidence type="ECO:0000256" key="10">
    <source>
        <dbReference type="RuleBase" id="RU362083"/>
    </source>
</evidence>
<dbReference type="SFLD" id="SFLDF00027">
    <property type="entry name" value="p-type_atpase"/>
    <property type="match status" value="1"/>
</dbReference>
<dbReference type="Gene3D" id="3.40.50.1000">
    <property type="entry name" value="HAD superfamily/HAD-like"/>
    <property type="match status" value="1"/>
</dbReference>
<dbReference type="Proteomes" id="UP001162131">
    <property type="component" value="Unassembled WGS sequence"/>
</dbReference>
<evidence type="ECO:0000259" key="12">
    <source>
        <dbReference type="SMART" id="SM00831"/>
    </source>
</evidence>
<evidence type="ECO:0000256" key="6">
    <source>
        <dbReference type="ARBA" id="ARBA00022840"/>
    </source>
</evidence>
<dbReference type="GO" id="GO:0016887">
    <property type="term" value="F:ATP hydrolysis activity"/>
    <property type="evidence" value="ECO:0007669"/>
    <property type="project" value="InterPro"/>
</dbReference>
<dbReference type="GO" id="GO:0005886">
    <property type="term" value="C:plasma membrane"/>
    <property type="evidence" value="ECO:0007669"/>
    <property type="project" value="UniProtKB-SubCell"/>
</dbReference>
<keyword evidence="10" id="KW-0813">Transport</keyword>
<evidence type="ECO:0000256" key="9">
    <source>
        <dbReference type="ARBA" id="ARBA00023136"/>
    </source>
</evidence>
<dbReference type="GO" id="GO:0120029">
    <property type="term" value="P:proton export across plasma membrane"/>
    <property type="evidence" value="ECO:0007669"/>
    <property type="project" value="UniProtKB-UniRule"/>
</dbReference>
<dbReference type="SUPFAM" id="SSF81660">
    <property type="entry name" value="Metal cation-transporting ATPase, ATP-binding domain N"/>
    <property type="match status" value="1"/>
</dbReference>
<dbReference type="FunFam" id="2.70.150.10:FF:000042">
    <property type="entry name" value="Plasma membrane ATPase"/>
    <property type="match status" value="1"/>
</dbReference>
<dbReference type="InterPro" id="IPR023214">
    <property type="entry name" value="HAD_sf"/>
</dbReference>
<gene>
    <name evidence="13" type="ORF">BSTOLATCC_MIC43154</name>
</gene>
<dbReference type="InterPro" id="IPR008250">
    <property type="entry name" value="ATPase_P-typ_transduc_dom_A_sf"/>
</dbReference>
<feature type="transmembrane region" description="Helical" evidence="10">
    <location>
        <begin position="283"/>
        <end position="312"/>
    </location>
</feature>
<keyword evidence="4 10" id="KW-0812">Transmembrane</keyword>
<proteinExistence type="inferred from homology"/>
<dbReference type="InterPro" id="IPR059000">
    <property type="entry name" value="ATPase_P-type_domA"/>
</dbReference>
<evidence type="ECO:0000256" key="1">
    <source>
        <dbReference type="ARBA" id="ARBA00004141"/>
    </source>
</evidence>
<dbReference type="SUPFAM" id="SSF81665">
    <property type="entry name" value="Calcium ATPase, transmembrane domain M"/>
    <property type="match status" value="1"/>
</dbReference>
<dbReference type="Gene3D" id="3.40.1110.10">
    <property type="entry name" value="Calcium-transporting ATPase, cytoplasmic domain N"/>
    <property type="match status" value="1"/>
</dbReference>
<feature type="transmembrane region" description="Helical" evidence="10">
    <location>
        <begin position="695"/>
        <end position="718"/>
    </location>
</feature>
<comment type="catalytic activity">
    <reaction evidence="10">
        <text>ATP + H2O + H(+)(in) = ADP + phosphate + 2 H(+)(out)</text>
        <dbReference type="Rhea" id="RHEA:20852"/>
        <dbReference type="ChEBI" id="CHEBI:15377"/>
        <dbReference type="ChEBI" id="CHEBI:15378"/>
        <dbReference type="ChEBI" id="CHEBI:30616"/>
        <dbReference type="ChEBI" id="CHEBI:43474"/>
        <dbReference type="ChEBI" id="CHEBI:456216"/>
        <dbReference type="EC" id="7.1.2.1"/>
    </reaction>
</comment>
<comment type="similarity">
    <text evidence="2 10">Belongs to the cation transport ATPase (P-type) (TC 3.A.3) family. Type IIIA subfamily.</text>
</comment>
<comment type="caution">
    <text evidence="13">The sequence shown here is derived from an EMBL/GenBank/DDBJ whole genome shotgun (WGS) entry which is preliminary data.</text>
</comment>
<feature type="transmembrane region" description="Helical" evidence="10">
    <location>
        <begin position="253"/>
        <end position="277"/>
    </location>
</feature>
<dbReference type="Gene3D" id="2.70.150.10">
    <property type="entry name" value="Calcium-transporting ATPase, cytoplasmic transduction domain A"/>
    <property type="match status" value="1"/>
</dbReference>
<dbReference type="FunFam" id="3.40.1110.10:FF:000005">
    <property type="entry name" value="Plasma membrane ATPase"/>
    <property type="match status" value="1"/>
</dbReference>
<dbReference type="InterPro" id="IPR006534">
    <property type="entry name" value="P-type_ATPase_IIIA"/>
</dbReference>
<protein>
    <recommendedName>
        <fullName evidence="10">Plasma membrane ATPase</fullName>
        <ecNumber evidence="10">7.1.2.1</ecNumber>
    </recommendedName>
</protein>
<evidence type="ECO:0000256" key="3">
    <source>
        <dbReference type="ARBA" id="ARBA00022553"/>
    </source>
</evidence>
<evidence type="ECO:0000256" key="11">
    <source>
        <dbReference type="SAM" id="MobiDB-lite"/>
    </source>
</evidence>
<dbReference type="InterPro" id="IPR004014">
    <property type="entry name" value="ATPase_P-typ_cation-transptr_N"/>
</dbReference>
<organism evidence="13 14">
    <name type="scientific">Blepharisma stoltei</name>
    <dbReference type="NCBI Taxonomy" id="1481888"/>
    <lineage>
        <taxon>Eukaryota</taxon>
        <taxon>Sar</taxon>
        <taxon>Alveolata</taxon>
        <taxon>Ciliophora</taxon>
        <taxon>Postciliodesmatophora</taxon>
        <taxon>Heterotrichea</taxon>
        <taxon>Heterotrichida</taxon>
        <taxon>Blepharismidae</taxon>
        <taxon>Blepharisma</taxon>
    </lineage>
</organism>
<dbReference type="NCBIfam" id="TIGR01647">
    <property type="entry name" value="ATPase-IIIA_H"/>
    <property type="match status" value="1"/>
</dbReference>
<dbReference type="SUPFAM" id="SSF56784">
    <property type="entry name" value="HAD-like"/>
    <property type="match status" value="1"/>
</dbReference>
<comment type="subcellular location">
    <subcellularLocation>
        <location evidence="10">Cell membrane</location>
        <topology evidence="10">Multi-pass membrane protein</topology>
    </subcellularLocation>
    <subcellularLocation>
        <location evidence="1">Membrane</location>
        <topology evidence="1">Multi-pass membrane protein</topology>
    </subcellularLocation>
</comment>
<feature type="transmembrane region" description="Helical" evidence="10">
    <location>
        <begin position="730"/>
        <end position="758"/>
    </location>
</feature>
<dbReference type="InterPro" id="IPR001757">
    <property type="entry name" value="P_typ_ATPase"/>
</dbReference>
<dbReference type="PRINTS" id="PR00119">
    <property type="entry name" value="CATATPASE"/>
</dbReference>
<evidence type="ECO:0000256" key="7">
    <source>
        <dbReference type="ARBA" id="ARBA00022967"/>
    </source>
</evidence>
<dbReference type="EC" id="7.1.2.1" evidence="10"/>
<evidence type="ECO:0000313" key="13">
    <source>
        <dbReference type="EMBL" id="CAG9327110.1"/>
    </source>
</evidence>
<reference evidence="13" key="1">
    <citation type="submission" date="2021-09" db="EMBL/GenBank/DDBJ databases">
        <authorList>
            <consortium name="AG Swart"/>
            <person name="Singh M."/>
            <person name="Singh A."/>
            <person name="Seah K."/>
            <person name="Emmerich C."/>
        </authorList>
    </citation>
    <scope>NUCLEOTIDE SEQUENCE</scope>
    <source>
        <strain evidence="13">ATCC30299</strain>
    </source>
</reference>
<dbReference type="AlphaFoldDB" id="A0AAU9JNF4"/>
<keyword evidence="10" id="KW-0375">Hydrogen ion transport</keyword>
<feature type="transmembrane region" description="Helical" evidence="10">
    <location>
        <begin position="82"/>
        <end position="100"/>
    </location>
</feature>
<dbReference type="InterPro" id="IPR023299">
    <property type="entry name" value="ATPase_P-typ_cyto_dom_N"/>
</dbReference>
<keyword evidence="7 10" id="KW-1278">Translocase</keyword>
<dbReference type="SFLD" id="SFLDS00003">
    <property type="entry name" value="Haloacid_Dehalogenase"/>
    <property type="match status" value="1"/>
</dbReference>
<keyword evidence="14" id="KW-1185">Reference proteome</keyword>
<dbReference type="SFLD" id="SFLDG00002">
    <property type="entry name" value="C1.7:_P-type_atpase_like"/>
    <property type="match status" value="1"/>
</dbReference>
<feature type="transmembrane region" description="Helical" evidence="10">
    <location>
        <begin position="852"/>
        <end position="870"/>
    </location>
</feature>
<accession>A0AAU9JNF4</accession>
<evidence type="ECO:0000256" key="5">
    <source>
        <dbReference type="ARBA" id="ARBA00022741"/>
    </source>
</evidence>
<dbReference type="InterPro" id="IPR036412">
    <property type="entry name" value="HAD-like_sf"/>
</dbReference>
<dbReference type="Pfam" id="PF00690">
    <property type="entry name" value="Cation_ATPase_N"/>
    <property type="match status" value="1"/>
</dbReference>
<dbReference type="NCBIfam" id="TIGR01494">
    <property type="entry name" value="ATPase_P-type"/>
    <property type="match status" value="2"/>
</dbReference>
<feature type="transmembrane region" description="Helical" evidence="10">
    <location>
        <begin position="816"/>
        <end position="837"/>
    </location>
</feature>
<feature type="transmembrane region" description="Helical" evidence="10">
    <location>
        <begin position="778"/>
        <end position="804"/>
    </location>
</feature>
<feature type="transmembrane region" description="Helical" evidence="10">
    <location>
        <begin position="649"/>
        <end position="672"/>
    </location>
</feature>
<dbReference type="GO" id="GO:0008553">
    <property type="term" value="F:P-type proton-exporting transporter activity"/>
    <property type="evidence" value="ECO:0007669"/>
    <property type="project" value="UniProtKB-UniRule"/>
</dbReference>
<feature type="region of interest" description="Disordered" evidence="11">
    <location>
        <begin position="1"/>
        <end position="53"/>
    </location>
</feature>
<sequence>MEADEQHILSEDEIELAEQNNTSGHSSREDEEKKEKLQLTPQQLEDIQTGPEGLESAEAHRRFERDGPNELPEKRVNPFLKFLSYYWGPMPIMIWIAFIIELIRLSYIDFCVLFILQFFNGFVGWYEEKNAGNAIEALKKNLAPKAKVKRDGEWTTILSRELVQGDRINIKLGDIIPADSILGPGFAEIDQSSLTGESLAVTKFEGEMVYQGSICKKGDLEAIVAATGSNTFFGKTSTLVGQATGNRGNFQKIILKVTGILMVVSFVLVTIILIVVITKGNAFLETLAICVVILVASIPIATQVVCTATMAVGAHALAKRQAIVSKLSSIEELAGMQILCSDKTGTLTKNQLTVKHPVALKKNTREDIFIIAGLASKKEAASQDAIDKTIYEYATKTLEIKFDHFEELEFVPFDPSNRRTEATIKDKVTGQIFKCTKGAPQVILRMSNDPSLVDEVSKQVQYIASRGYRTIGVARSDEDGGWDMIGLIPLYDPPRDDTKETIQKAKQMDVKVKMITGDQLAIAQETAHILGLGDKVYNSEVLNTENTIAQKEVVNKIVEEADGFAEVFPEHKFGIVKILQEMGFRVGMTGDGVNDAPALKQADVGIAVDGATDAARAAADIVLTSAGLSVIIEAIYRARKIYQRMNNYCIYRVACTVQLLLFFFITMCAINPSRDYDCKPKDPKDTWCDDVPNTFALPVIAIVLITVLNDGTIISIAYDKVTVSQKPEKWNLTLMFFNSCTLGSIALVSSIILVLLMLMHMDHEDPSDFFKGFDISTFTYGEILTALYLKVSISDFLTLFAARTSRFFWTRTPSKILIFAFIFACFVATIFSCYWWLNVINDSSSIPNMESISWRLAGFIWGYDIVFFLIQDTVKVLELKGIATYYSYAGKESGYTGQILRDSFLNFNSPAMQSIVKKATSSFFQMPS</sequence>
<dbReference type="InterPro" id="IPR044492">
    <property type="entry name" value="P_typ_ATPase_HD_dom"/>
</dbReference>
<keyword evidence="5 10" id="KW-0547">Nucleotide-binding</keyword>
<dbReference type="SUPFAM" id="SSF81653">
    <property type="entry name" value="Calcium ATPase, transduction domain A"/>
    <property type="match status" value="1"/>
</dbReference>
<dbReference type="FunFam" id="3.40.50.1000:FF:000008">
    <property type="entry name" value="Plasma membrane ATPase"/>
    <property type="match status" value="1"/>
</dbReference>
<dbReference type="GO" id="GO:0005524">
    <property type="term" value="F:ATP binding"/>
    <property type="evidence" value="ECO:0007669"/>
    <property type="project" value="UniProtKB-UniRule"/>
</dbReference>
<evidence type="ECO:0000256" key="8">
    <source>
        <dbReference type="ARBA" id="ARBA00022989"/>
    </source>
</evidence>